<dbReference type="Pfam" id="PF13439">
    <property type="entry name" value="Glyco_transf_4"/>
    <property type="match status" value="1"/>
</dbReference>
<dbReference type="InterPro" id="IPR050194">
    <property type="entry name" value="Glycosyltransferase_grp1"/>
</dbReference>
<dbReference type="Gene3D" id="3.40.50.2000">
    <property type="entry name" value="Glycogen Phosphorylase B"/>
    <property type="match status" value="2"/>
</dbReference>
<dbReference type="SUPFAM" id="SSF53756">
    <property type="entry name" value="UDP-Glycosyltransferase/glycogen phosphorylase"/>
    <property type="match status" value="1"/>
</dbReference>
<dbReference type="PANTHER" id="PTHR45947:SF3">
    <property type="entry name" value="SULFOQUINOVOSYL TRANSFERASE SQD2"/>
    <property type="match status" value="1"/>
</dbReference>
<dbReference type="Pfam" id="PF00534">
    <property type="entry name" value="Glycos_transf_1"/>
    <property type="match status" value="1"/>
</dbReference>
<dbReference type="InterPro" id="IPR001296">
    <property type="entry name" value="Glyco_trans_1"/>
</dbReference>
<feature type="domain" description="Glycosyltransferase subfamily 4-like N-terminal" evidence="2">
    <location>
        <begin position="109"/>
        <end position="200"/>
    </location>
</feature>
<dbReference type="EMBL" id="UOFW01000193">
    <property type="protein sequence ID" value="VAX07083.1"/>
    <property type="molecule type" value="Genomic_DNA"/>
</dbReference>
<protein>
    <recommendedName>
        <fullName evidence="4">Glycosyl transferase, group 1</fullName>
    </recommendedName>
</protein>
<reference evidence="3" key="1">
    <citation type="submission" date="2018-06" db="EMBL/GenBank/DDBJ databases">
        <authorList>
            <person name="Zhirakovskaya E."/>
        </authorList>
    </citation>
    <scope>NUCLEOTIDE SEQUENCE</scope>
</reference>
<evidence type="ECO:0000259" key="2">
    <source>
        <dbReference type="Pfam" id="PF13439"/>
    </source>
</evidence>
<dbReference type="PANTHER" id="PTHR45947">
    <property type="entry name" value="SULFOQUINOVOSYL TRANSFERASE SQD2"/>
    <property type="match status" value="1"/>
</dbReference>
<gene>
    <name evidence="3" type="ORF">MNBD_ALPHA03-1786</name>
</gene>
<name>A0A3B1B5A6_9ZZZZ</name>
<sequence length="381" mass="42714">MRILTFTSLYPNKMTPRHGIFVKNRMTYFDQIENISRKVIAPVQYFPLLGLFPGSKFHRNVQIPKVETQENVTVYHPRYMTIPGTSLIDAAGAMTSAADKILPTIYPGQETFDLVDGHYLYPDGVAAYEIAQKYDKPLILTARGSDVNFWMEKPAQKEKILRALNYARKVICVSAALKNRLIEHGISADKITVIINGVDRSIFNADQRPVEAGEYLLSVGNLVPLKGHKYILHALAKLPDEKLIIIGSGTLEARLKNLAQQLKVTDRVTFLPNIPHDELADFYRKAKHTILMSSMEGMPNVILESLASGTPVIATNVGGTAEVVTKDNGILIAERTADALRDALEIALQHPWDHSRISSDMRHLDWHETARKLHRCFVQAL</sequence>
<proteinExistence type="predicted"/>
<dbReference type="InterPro" id="IPR028098">
    <property type="entry name" value="Glyco_trans_4-like_N"/>
</dbReference>
<organism evidence="3">
    <name type="scientific">hydrothermal vent metagenome</name>
    <dbReference type="NCBI Taxonomy" id="652676"/>
    <lineage>
        <taxon>unclassified sequences</taxon>
        <taxon>metagenomes</taxon>
        <taxon>ecological metagenomes</taxon>
    </lineage>
</organism>
<dbReference type="GO" id="GO:0016757">
    <property type="term" value="F:glycosyltransferase activity"/>
    <property type="evidence" value="ECO:0007669"/>
    <property type="project" value="InterPro"/>
</dbReference>
<feature type="domain" description="Glycosyl transferase family 1" evidence="1">
    <location>
        <begin position="207"/>
        <end position="356"/>
    </location>
</feature>
<evidence type="ECO:0008006" key="4">
    <source>
        <dbReference type="Google" id="ProtNLM"/>
    </source>
</evidence>
<evidence type="ECO:0000313" key="3">
    <source>
        <dbReference type="EMBL" id="VAX07083.1"/>
    </source>
</evidence>
<dbReference type="AlphaFoldDB" id="A0A3B1B5A6"/>
<accession>A0A3B1B5A6</accession>
<evidence type="ECO:0000259" key="1">
    <source>
        <dbReference type="Pfam" id="PF00534"/>
    </source>
</evidence>